<proteinExistence type="predicted"/>
<feature type="region of interest" description="Disordered" evidence="1">
    <location>
        <begin position="67"/>
        <end position="89"/>
    </location>
</feature>
<evidence type="ECO:0000256" key="1">
    <source>
        <dbReference type="SAM" id="MobiDB-lite"/>
    </source>
</evidence>
<comment type="caution">
    <text evidence="2">The sequence shown here is derived from an EMBL/GenBank/DDBJ whole genome shotgun (WGS) entry which is preliminary data.</text>
</comment>
<dbReference type="InParanoid" id="G4TJ91"/>
<evidence type="ECO:0000313" key="3">
    <source>
        <dbReference type="Proteomes" id="UP000007148"/>
    </source>
</evidence>
<dbReference type="Proteomes" id="UP000007148">
    <property type="component" value="Unassembled WGS sequence"/>
</dbReference>
<dbReference type="AlphaFoldDB" id="G4TJ91"/>
<dbReference type="EMBL" id="CAFZ01000117">
    <property type="protein sequence ID" value="CCA71384.1"/>
    <property type="molecule type" value="Genomic_DNA"/>
</dbReference>
<organism evidence="2 3">
    <name type="scientific">Serendipita indica (strain DSM 11827)</name>
    <name type="common">Root endophyte fungus</name>
    <name type="synonym">Piriformospora indica</name>
    <dbReference type="NCBI Taxonomy" id="1109443"/>
    <lineage>
        <taxon>Eukaryota</taxon>
        <taxon>Fungi</taxon>
        <taxon>Dikarya</taxon>
        <taxon>Basidiomycota</taxon>
        <taxon>Agaricomycotina</taxon>
        <taxon>Agaricomycetes</taxon>
        <taxon>Sebacinales</taxon>
        <taxon>Serendipitaceae</taxon>
        <taxon>Serendipita</taxon>
    </lineage>
</organism>
<sequence>MSSIVCQSVQEFTWDSLEMSHYRLLVHLGGSPSQRPRASGQQRLGLFGSVKGFDEFIPLMHRDSSLCHTGPGNGSSSIHQGHSAGQKAL</sequence>
<evidence type="ECO:0000313" key="2">
    <source>
        <dbReference type="EMBL" id="CCA71384.1"/>
    </source>
</evidence>
<keyword evidence="3" id="KW-1185">Reference proteome</keyword>
<gene>
    <name evidence="2" type="ORF">PIIN_05323</name>
</gene>
<reference evidence="2 3" key="1">
    <citation type="journal article" date="2011" name="PLoS Pathog.">
        <title>Endophytic Life Strategies Decoded by Genome and Transcriptome Analyses of the Mutualistic Root Symbiont Piriformospora indica.</title>
        <authorList>
            <person name="Zuccaro A."/>
            <person name="Lahrmann U."/>
            <person name="Guldener U."/>
            <person name="Langen G."/>
            <person name="Pfiffi S."/>
            <person name="Biedenkopf D."/>
            <person name="Wong P."/>
            <person name="Samans B."/>
            <person name="Grimm C."/>
            <person name="Basiewicz M."/>
            <person name="Murat C."/>
            <person name="Martin F."/>
            <person name="Kogel K.H."/>
        </authorList>
    </citation>
    <scope>NUCLEOTIDE SEQUENCE [LARGE SCALE GENOMIC DNA]</scope>
    <source>
        <strain evidence="2 3">DSM 11827</strain>
    </source>
</reference>
<accession>G4TJ91</accession>
<dbReference type="HOGENOM" id="CLU_2455558_0_0_1"/>
<name>G4TJ91_SERID</name>
<protein>
    <submittedName>
        <fullName evidence="2">Uncharacterized protein</fullName>
    </submittedName>
</protein>